<feature type="transmembrane region" description="Helical" evidence="9">
    <location>
        <begin position="162"/>
        <end position="185"/>
    </location>
</feature>
<comment type="similarity">
    <text evidence="2">Belongs to the major facilitator superfamily. Metabolite:H+ Symporter (MHS) family (TC 2.A.1.6) family.</text>
</comment>
<feature type="domain" description="Major facilitator superfamily (MFS) profile" evidence="10">
    <location>
        <begin position="25"/>
        <end position="431"/>
    </location>
</feature>
<keyword evidence="7 9" id="KW-1133">Transmembrane helix</keyword>
<evidence type="ECO:0000256" key="6">
    <source>
        <dbReference type="ARBA" id="ARBA00022847"/>
    </source>
</evidence>
<feature type="transmembrane region" description="Helical" evidence="9">
    <location>
        <begin position="197"/>
        <end position="216"/>
    </location>
</feature>
<evidence type="ECO:0000256" key="9">
    <source>
        <dbReference type="SAM" id="Phobius"/>
    </source>
</evidence>
<dbReference type="InterPro" id="IPR036259">
    <property type="entry name" value="MFS_trans_sf"/>
</dbReference>
<dbReference type="AlphaFoldDB" id="A0A1X7H705"/>
<reference evidence="12" key="1">
    <citation type="submission" date="2017-04" db="EMBL/GenBank/DDBJ databases">
        <authorList>
            <person name="Varghese N."/>
            <person name="Submissions S."/>
        </authorList>
    </citation>
    <scope>NUCLEOTIDE SEQUENCE [LARGE SCALE GENOMIC DNA]</scope>
    <source>
        <strain evidence="12">Ballard 720</strain>
    </source>
</reference>
<feature type="transmembrane region" description="Helical" evidence="9">
    <location>
        <begin position="313"/>
        <end position="332"/>
    </location>
</feature>
<feature type="transmembrane region" description="Helical" evidence="9">
    <location>
        <begin position="25"/>
        <end position="46"/>
    </location>
</feature>
<dbReference type="GO" id="GO:0005886">
    <property type="term" value="C:plasma membrane"/>
    <property type="evidence" value="ECO:0007669"/>
    <property type="project" value="UniProtKB-SubCell"/>
</dbReference>
<evidence type="ECO:0000259" key="10">
    <source>
        <dbReference type="PROSITE" id="PS50850"/>
    </source>
</evidence>
<comment type="subcellular location">
    <subcellularLocation>
        <location evidence="1">Cell membrane</location>
        <topology evidence="1">Multi-pass membrane protein</topology>
    </subcellularLocation>
</comment>
<evidence type="ECO:0000256" key="4">
    <source>
        <dbReference type="ARBA" id="ARBA00022475"/>
    </source>
</evidence>
<feature type="transmembrane region" description="Helical" evidence="9">
    <location>
        <begin position="378"/>
        <end position="400"/>
    </location>
</feature>
<evidence type="ECO:0000256" key="3">
    <source>
        <dbReference type="ARBA" id="ARBA00022448"/>
    </source>
</evidence>
<evidence type="ECO:0000313" key="11">
    <source>
        <dbReference type="EMBL" id="SMF80891.1"/>
    </source>
</evidence>
<keyword evidence="3" id="KW-0813">Transport</keyword>
<name>A0A1X7H705_TRICW</name>
<feature type="transmembrane region" description="Helical" evidence="9">
    <location>
        <begin position="283"/>
        <end position="301"/>
    </location>
</feature>
<gene>
    <name evidence="11" type="ORF">SAMN06295900_1236</name>
</gene>
<evidence type="ECO:0000256" key="5">
    <source>
        <dbReference type="ARBA" id="ARBA00022692"/>
    </source>
</evidence>
<sequence length="435" mass="45732">MLEQPISPSPFQADNVTHPTVEKKVIVAAVIGTTLEWYDLFAYLYFSVTISKLFFPHADPLVSLLATVGTFGGSYLVKPLGALVLSSYADRVSAKAALTLTVTLMGVGTAMIAFTPTYACMGVAATAVMVAARLIQGFSSGGEYGSGISFIVQRAPINSRGFYASFQVAAQGLTSIFAGLTGVLVSTTLTTEQVSDWGWRVPFLIGLVIIPVAVYIRRNISEVDDNTIASRHATPVREAIFGYPLLCVLSIGTFVLVSVSSYALAYYLPTYAVRTLGLSQTSAFGATILTGCVQAACAPLFGGLSDRLGRLRVMRTAAILMAVVVIPAFHFVVSNPGIASLLVSQCVLGVIMTAYQAPMPALLCDLFPPAVRTVGISVAHDFTAATFGGFTPFLITLLIAATGSKIVPGLYVGSAAALSAVCITLVTRHARALSR</sequence>
<dbReference type="PANTHER" id="PTHR43528">
    <property type="entry name" value="ALPHA-KETOGLUTARATE PERMEASE"/>
    <property type="match status" value="1"/>
</dbReference>
<evidence type="ECO:0000256" key="7">
    <source>
        <dbReference type="ARBA" id="ARBA00022989"/>
    </source>
</evidence>
<dbReference type="PANTHER" id="PTHR43528:SF8">
    <property type="entry name" value="BLR0239 PROTEIN"/>
    <property type="match status" value="1"/>
</dbReference>
<accession>A0A1X7H705</accession>
<proteinExistence type="inferred from homology"/>
<feature type="transmembrane region" description="Helical" evidence="9">
    <location>
        <begin position="406"/>
        <end position="426"/>
    </location>
</feature>
<dbReference type="GO" id="GO:0015293">
    <property type="term" value="F:symporter activity"/>
    <property type="evidence" value="ECO:0007669"/>
    <property type="project" value="UniProtKB-KW"/>
</dbReference>
<dbReference type="InterPro" id="IPR020846">
    <property type="entry name" value="MFS_dom"/>
</dbReference>
<dbReference type="InterPro" id="IPR051084">
    <property type="entry name" value="H+-coupled_symporters"/>
</dbReference>
<dbReference type="Gene3D" id="1.20.1250.20">
    <property type="entry name" value="MFS general substrate transporter like domains"/>
    <property type="match status" value="2"/>
</dbReference>
<dbReference type="InterPro" id="IPR005829">
    <property type="entry name" value="Sugar_transporter_CS"/>
</dbReference>
<dbReference type="Pfam" id="PF07690">
    <property type="entry name" value="MFS_1"/>
    <property type="match status" value="1"/>
</dbReference>
<dbReference type="PROSITE" id="PS00217">
    <property type="entry name" value="SUGAR_TRANSPORT_2"/>
    <property type="match status" value="1"/>
</dbReference>
<dbReference type="EMBL" id="FXAH01000023">
    <property type="protein sequence ID" value="SMF80891.1"/>
    <property type="molecule type" value="Genomic_DNA"/>
</dbReference>
<evidence type="ECO:0000256" key="8">
    <source>
        <dbReference type="ARBA" id="ARBA00023136"/>
    </source>
</evidence>
<evidence type="ECO:0000313" key="12">
    <source>
        <dbReference type="Proteomes" id="UP000192911"/>
    </source>
</evidence>
<feature type="transmembrane region" description="Helical" evidence="9">
    <location>
        <begin position="58"/>
        <end position="77"/>
    </location>
</feature>
<evidence type="ECO:0000256" key="2">
    <source>
        <dbReference type="ARBA" id="ARBA00008240"/>
    </source>
</evidence>
<keyword evidence="6" id="KW-0769">Symport</keyword>
<feature type="transmembrane region" description="Helical" evidence="9">
    <location>
        <begin position="97"/>
        <end position="130"/>
    </location>
</feature>
<dbReference type="SUPFAM" id="SSF103473">
    <property type="entry name" value="MFS general substrate transporter"/>
    <property type="match status" value="1"/>
</dbReference>
<organism evidence="11 12">
    <name type="scientific">Trinickia caryophylli</name>
    <name type="common">Paraburkholderia caryophylli</name>
    <dbReference type="NCBI Taxonomy" id="28094"/>
    <lineage>
        <taxon>Bacteria</taxon>
        <taxon>Pseudomonadati</taxon>
        <taxon>Pseudomonadota</taxon>
        <taxon>Betaproteobacteria</taxon>
        <taxon>Burkholderiales</taxon>
        <taxon>Burkholderiaceae</taxon>
        <taxon>Trinickia</taxon>
    </lineage>
</organism>
<keyword evidence="12" id="KW-1185">Reference proteome</keyword>
<dbReference type="RefSeq" id="WP_085230641.1">
    <property type="nucleotide sequence ID" value="NZ_BSQD01000020.1"/>
</dbReference>
<protein>
    <submittedName>
        <fullName evidence="11">MFS transporter, MHS family, proline/betaine transporter</fullName>
    </submittedName>
</protein>
<keyword evidence="5 9" id="KW-0812">Transmembrane</keyword>
<evidence type="ECO:0000256" key="1">
    <source>
        <dbReference type="ARBA" id="ARBA00004651"/>
    </source>
</evidence>
<feature type="transmembrane region" description="Helical" evidence="9">
    <location>
        <begin position="240"/>
        <end position="263"/>
    </location>
</feature>
<dbReference type="InterPro" id="IPR011701">
    <property type="entry name" value="MFS"/>
</dbReference>
<dbReference type="Proteomes" id="UP000192911">
    <property type="component" value="Unassembled WGS sequence"/>
</dbReference>
<dbReference type="STRING" id="28094.SAMN06295900_1236"/>
<keyword evidence="8 9" id="KW-0472">Membrane</keyword>
<dbReference type="PROSITE" id="PS50850">
    <property type="entry name" value="MFS"/>
    <property type="match status" value="1"/>
</dbReference>
<dbReference type="GeneID" id="95553105"/>
<keyword evidence="4" id="KW-1003">Cell membrane</keyword>